<dbReference type="GO" id="GO:0008233">
    <property type="term" value="F:peptidase activity"/>
    <property type="evidence" value="ECO:0007669"/>
    <property type="project" value="UniProtKB-KW"/>
</dbReference>
<dbReference type="SUPFAM" id="SSF57756">
    <property type="entry name" value="Retrovirus zinc finger-like domains"/>
    <property type="match status" value="1"/>
</dbReference>
<dbReference type="InterPro" id="IPR036397">
    <property type="entry name" value="RNaseH_sf"/>
</dbReference>
<dbReference type="Gramene" id="C.cajan_33822.t">
    <property type="protein sequence ID" value="C.cajan_33822.t"/>
    <property type="gene ID" value="C.cajan_33822"/>
</dbReference>
<keyword evidence="2" id="KW-0479">Metal-binding</keyword>
<reference evidence="6 7" key="1">
    <citation type="journal article" date="2012" name="Nat. Biotechnol.">
        <title>Draft genome sequence of pigeonpea (Cajanus cajan), an orphan legume crop of resource-poor farmers.</title>
        <authorList>
            <person name="Varshney R.K."/>
            <person name="Chen W."/>
            <person name="Li Y."/>
            <person name="Bharti A.K."/>
            <person name="Saxena R.K."/>
            <person name="Schlueter J.A."/>
            <person name="Donoghue M.T."/>
            <person name="Azam S."/>
            <person name="Fan G."/>
            <person name="Whaley A.M."/>
            <person name="Farmer A.D."/>
            <person name="Sheridan J."/>
            <person name="Iwata A."/>
            <person name="Tuteja R."/>
            <person name="Penmetsa R.V."/>
            <person name="Wu W."/>
            <person name="Upadhyaya H.D."/>
            <person name="Yang S.P."/>
            <person name="Shah T."/>
            <person name="Saxena K.B."/>
            <person name="Michael T."/>
            <person name="McCombie W.R."/>
            <person name="Yang B."/>
            <person name="Zhang G."/>
            <person name="Yang H."/>
            <person name="Wang J."/>
            <person name="Spillane C."/>
            <person name="Cook D.R."/>
            <person name="May G.D."/>
            <person name="Xu X."/>
            <person name="Jackson S.A."/>
        </authorList>
    </citation>
    <scope>NUCLEOTIDE SEQUENCE [LARGE SCALE GENOMIC DNA]</scope>
    <source>
        <strain evidence="7">cv. Asha</strain>
    </source>
</reference>
<dbReference type="GO" id="GO:0015074">
    <property type="term" value="P:DNA integration"/>
    <property type="evidence" value="ECO:0007669"/>
    <property type="project" value="InterPro"/>
</dbReference>
<dbReference type="Pfam" id="PF13976">
    <property type="entry name" value="gag_pre-integrs"/>
    <property type="match status" value="1"/>
</dbReference>
<dbReference type="InterPro" id="IPR001878">
    <property type="entry name" value="Znf_CCHC"/>
</dbReference>
<dbReference type="PROSITE" id="PS50158">
    <property type="entry name" value="ZF_CCHC"/>
    <property type="match status" value="1"/>
</dbReference>
<evidence type="ECO:0000259" key="4">
    <source>
        <dbReference type="PROSITE" id="PS50994"/>
    </source>
</evidence>
<dbReference type="EMBL" id="KQ483748">
    <property type="protein sequence ID" value="KYP41863.1"/>
    <property type="molecule type" value="Genomic_DNA"/>
</dbReference>
<dbReference type="Pfam" id="PF14223">
    <property type="entry name" value="Retrotran_gag_2"/>
    <property type="match status" value="1"/>
</dbReference>
<dbReference type="AlphaFoldDB" id="A0A151RH46"/>
<evidence type="ECO:0000313" key="5">
    <source>
        <dbReference type="EMBL" id="KYP41863.1"/>
    </source>
</evidence>
<dbReference type="GO" id="GO:0003676">
    <property type="term" value="F:nucleic acid binding"/>
    <property type="evidence" value="ECO:0007669"/>
    <property type="project" value="InterPro"/>
</dbReference>
<dbReference type="Gramene" id="C.cajan_33815.t">
    <property type="protein sequence ID" value="C.cajan_33815.t"/>
    <property type="gene ID" value="C.cajan_33815"/>
</dbReference>
<dbReference type="Pfam" id="PF22936">
    <property type="entry name" value="Pol_BBD"/>
    <property type="match status" value="1"/>
</dbReference>
<keyword evidence="2" id="KW-0863">Zinc-finger</keyword>
<accession>A0A151RH46</accession>
<evidence type="ECO:0000313" key="7">
    <source>
        <dbReference type="Proteomes" id="UP000075243"/>
    </source>
</evidence>
<protein>
    <submittedName>
        <fullName evidence="6">Retrovirus-related Pol polyprotein from transposon TNT 1-94</fullName>
    </submittedName>
</protein>
<evidence type="ECO:0000259" key="3">
    <source>
        <dbReference type="PROSITE" id="PS50158"/>
    </source>
</evidence>
<dbReference type="SUPFAM" id="SSF53098">
    <property type="entry name" value="Ribonuclease H-like"/>
    <property type="match status" value="1"/>
</dbReference>
<dbReference type="Gene3D" id="3.30.420.10">
    <property type="entry name" value="Ribonuclease H-like superfamily/Ribonuclease H"/>
    <property type="match status" value="1"/>
</dbReference>
<dbReference type="InterPro" id="IPR012337">
    <property type="entry name" value="RNaseH-like_sf"/>
</dbReference>
<evidence type="ECO:0000313" key="6">
    <source>
        <dbReference type="EMBL" id="KYP41870.1"/>
    </source>
</evidence>
<keyword evidence="1" id="KW-0378">Hydrolase</keyword>
<evidence type="ECO:0000256" key="1">
    <source>
        <dbReference type="ARBA" id="ARBA00022670"/>
    </source>
</evidence>
<dbReference type="Pfam" id="PF00665">
    <property type="entry name" value="rve"/>
    <property type="match status" value="1"/>
</dbReference>
<keyword evidence="1" id="KW-0645">Protease</keyword>
<dbReference type="Proteomes" id="UP000075243">
    <property type="component" value="Unassembled WGS sequence"/>
</dbReference>
<evidence type="ECO:0000256" key="2">
    <source>
        <dbReference type="PROSITE-ProRule" id="PRU00047"/>
    </source>
</evidence>
<feature type="domain" description="Integrase catalytic" evidence="4">
    <location>
        <begin position="444"/>
        <end position="617"/>
    </location>
</feature>
<feature type="domain" description="CCHC-type" evidence="3">
    <location>
        <begin position="222"/>
        <end position="237"/>
    </location>
</feature>
<dbReference type="InterPro" id="IPR036875">
    <property type="entry name" value="Znf_CCHC_sf"/>
</dbReference>
<dbReference type="InterPro" id="IPR001584">
    <property type="entry name" value="Integrase_cat-core"/>
</dbReference>
<proteinExistence type="predicted"/>
<keyword evidence="7" id="KW-1185">Reference proteome</keyword>
<dbReference type="PANTHER" id="PTHR42648">
    <property type="entry name" value="TRANSPOSASE, PUTATIVE-RELATED"/>
    <property type="match status" value="1"/>
</dbReference>
<sequence length="617" mass="71547">MDNTIQPLFIPIPIFNGENYDFWSNKIKTYFTFQDLWDMIEEGFSTLEDTSSLTTAQKKELKENKQKNSKALFILQQVVTDTIFLRIMGATTAKEAWTTLQEEFEGSEKVRAIKLQTLQRDFELLNMKESETVKDYYSKIKEIVNQMRAYGKNILDKKIVEKILISVSHKYDPIMTMIAQTKDLSTLSVAKLMGSLEAYEQSICKRINHAEKDYRYRGKSQCFHCKKIGHVEKYCRKKNKHQANFAEEKDGEQHLFYASQDSNSETSGSWYLDSGCSNHMAKDACIFKDIDESVKVKVRMGNDTIVESEGKGTVMVETKKGTRLIADVLLVPNLKENLLSIGQMIEKGYTLHFEGDTCKIYDNKRLEIGRVKMEKRTISFPISLRQGPKFAMKAEVDNSWLWHRIFGHFNTHALKLLYQKNMMRDLLCLKENIKACEGCLLGKQHRLPFSTGKAWRAKDLLELIHTDICGPMQMSSLHNNRYFILFIDDFSRMIWVYFIKAKSEVFGIFKKFKTLVEKQSGKQIKVLRSDRGKEYTSREFNKFCEDEGIEKQLTVAYSPQQNGVSERKNCTVMEMARPMLKEKGLPNTFWDEAIYTTVYILNKCPAKVVQDKTPLEA</sequence>
<name>A0A151RH46_CAJCA</name>
<keyword evidence="2" id="KW-0862">Zinc</keyword>
<dbReference type="OMA" id="VKMADNK"/>
<dbReference type="GO" id="GO:0008270">
    <property type="term" value="F:zinc ion binding"/>
    <property type="evidence" value="ECO:0007669"/>
    <property type="project" value="UniProtKB-KW"/>
</dbReference>
<dbReference type="InterPro" id="IPR025724">
    <property type="entry name" value="GAG-pre-integrase_dom"/>
</dbReference>
<gene>
    <name evidence="5" type="ORF">KK1_036741</name>
    <name evidence="6" type="ORF">KK1_036748</name>
</gene>
<dbReference type="InterPro" id="IPR054722">
    <property type="entry name" value="PolX-like_BBD"/>
</dbReference>
<dbReference type="PROSITE" id="PS50994">
    <property type="entry name" value="INTEGRASE"/>
    <property type="match status" value="1"/>
</dbReference>
<dbReference type="EMBL" id="KQ483748">
    <property type="protein sequence ID" value="KYP41870.1"/>
    <property type="molecule type" value="Genomic_DNA"/>
</dbReference>
<dbReference type="GO" id="GO:0006508">
    <property type="term" value="P:proteolysis"/>
    <property type="evidence" value="ECO:0007669"/>
    <property type="project" value="UniProtKB-KW"/>
</dbReference>
<dbReference type="PANTHER" id="PTHR42648:SF18">
    <property type="entry name" value="RETROTRANSPOSON, UNCLASSIFIED-LIKE PROTEIN"/>
    <property type="match status" value="1"/>
</dbReference>
<organism evidence="6 7">
    <name type="scientific">Cajanus cajan</name>
    <name type="common">Pigeon pea</name>
    <name type="synonym">Cajanus indicus</name>
    <dbReference type="NCBI Taxonomy" id="3821"/>
    <lineage>
        <taxon>Eukaryota</taxon>
        <taxon>Viridiplantae</taxon>
        <taxon>Streptophyta</taxon>
        <taxon>Embryophyta</taxon>
        <taxon>Tracheophyta</taxon>
        <taxon>Spermatophyta</taxon>
        <taxon>Magnoliopsida</taxon>
        <taxon>eudicotyledons</taxon>
        <taxon>Gunneridae</taxon>
        <taxon>Pentapetalae</taxon>
        <taxon>rosids</taxon>
        <taxon>fabids</taxon>
        <taxon>Fabales</taxon>
        <taxon>Fabaceae</taxon>
        <taxon>Papilionoideae</taxon>
        <taxon>50 kb inversion clade</taxon>
        <taxon>NPAAA clade</taxon>
        <taxon>indigoferoid/millettioid clade</taxon>
        <taxon>Phaseoleae</taxon>
        <taxon>Cajanus</taxon>
    </lineage>
</organism>
<dbReference type="InterPro" id="IPR039537">
    <property type="entry name" value="Retrotran_Ty1/copia-like"/>
</dbReference>